<feature type="signal peptide" evidence="5">
    <location>
        <begin position="1"/>
        <end position="28"/>
    </location>
</feature>
<keyword evidence="3" id="KW-0813">Transport</keyword>
<comment type="caution">
    <text evidence="7">The sequence shown here is derived from an EMBL/GenBank/DDBJ whole genome shotgun (WGS) entry which is preliminary data.</text>
</comment>
<dbReference type="AlphaFoldDB" id="A0A543BL29"/>
<dbReference type="Pfam" id="PF01497">
    <property type="entry name" value="Peripla_BP_2"/>
    <property type="match status" value="1"/>
</dbReference>
<evidence type="ECO:0000259" key="6">
    <source>
        <dbReference type="PROSITE" id="PS50983"/>
    </source>
</evidence>
<evidence type="ECO:0000256" key="4">
    <source>
        <dbReference type="ARBA" id="ARBA00022729"/>
    </source>
</evidence>
<protein>
    <submittedName>
        <fullName evidence="7">Iron complex transport system substrate-binding protein</fullName>
    </submittedName>
</protein>
<gene>
    <name evidence="7" type="ORF">FB560_1143</name>
</gene>
<dbReference type="PROSITE" id="PS50983">
    <property type="entry name" value="FE_B12_PBP"/>
    <property type="match status" value="1"/>
</dbReference>
<evidence type="ECO:0000256" key="1">
    <source>
        <dbReference type="ARBA" id="ARBA00004196"/>
    </source>
</evidence>
<dbReference type="GO" id="GO:1901678">
    <property type="term" value="P:iron coordination entity transport"/>
    <property type="evidence" value="ECO:0007669"/>
    <property type="project" value="UniProtKB-ARBA"/>
</dbReference>
<dbReference type="OrthoDB" id="9793175at2"/>
<dbReference type="PANTHER" id="PTHR30532:SF24">
    <property type="entry name" value="FERRIC ENTEROBACTIN-BINDING PERIPLASMIC PROTEIN FEPB"/>
    <property type="match status" value="1"/>
</dbReference>
<reference evidence="7 8" key="1">
    <citation type="submission" date="2019-06" db="EMBL/GenBank/DDBJ databases">
        <title>Sequencing the genomes of 1000 actinobacteria strains.</title>
        <authorList>
            <person name="Klenk H.-P."/>
        </authorList>
    </citation>
    <scope>NUCLEOTIDE SEQUENCE [LARGE SCALE GENOMIC DNA]</scope>
    <source>
        <strain evidence="7 8">DSM 20169</strain>
    </source>
</reference>
<evidence type="ECO:0000256" key="3">
    <source>
        <dbReference type="ARBA" id="ARBA00022448"/>
    </source>
</evidence>
<dbReference type="EMBL" id="VFOX01000001">
    <property type="protein sequence ID" value="TQL85526.1"/>
    <property type="molecule type" value="Genomic_DNA"/>
</dbReference>
<dbReference type="PROSITE" id="PS51257">
    <property type="entry name" value="PROKAR_LIPOPROTEIN"/>
    <property type="match status" value="1"/>
</dbReference>
<evidence type="ECO:0000256" key="5">
    <source>
        <dbReference type="SAM" id="SignalP"/>
    </source>
</evidence>
<comment type="similarity">
    <text evidence="2">Belongs to the bacterial solute-binding protein 8 family.</text>
</comment>
<feature type="chain" id="PRO_5021713053" evidence="5">
    <location>
        <begin position="29"/>
        <end position="337"/>
    </location>
</feature>
<dbReference type="RefSeq" id="WP_141871467.1">
    <property type="nucleotide sequence ID" value="NZ_VFOX01000001.1"/>
</dbReference>
<keyword evidence="8" id="KW-1185">Reference proteome</keyword>
<keyword evidence="4 5" id="KW-0732">Signal</keyword>
<evidence type="ECO:0000256" key="2">
    <source>
        <dbReference type="ARBA" id="ARBA00008814"/>
    </source>
</evidence>
<organism evidence="7 8">
    <name type="scientific">Microbacterium saperdae</name>
    <dbReference type="NCBI Taxonomy" id="69368"/>
    <lineage>
        <taxon>Bacteria</taxon>
        <taxon>Bacillati</taxon>
        <taxon>Actinomycetota</taxon>
        <taxon>Actinomycetes</taxon>
        <taxon>Micrococcales</taxon>
        <taxon>Microbacteriaceae</taxon>
        <taxon>Microbacterium</taxon>
    </lineage>
</organism>
<sequence>MKAVRVRVVAAAVGAGVAGSLLSSCAVAPESEKLSNDTYSVAHEAGATTDVPVHPQRIVVLDEYAALNMLDVGVVPDVVFGGLSSEVGAVVLKEEGVNLIAAPTMILEPDFEAVAAQEPDLIVLTDPGESIAESFPSFSEIAPTIVLPYEKPWQEMLQVVGETFHREAEAEVTRAALQQRLDDVLAIPGTRGSMAVLAAFQDFYYSPVITNPLSVTLQQAGFTRPPVEGEAEASGFSTSTVPWSPEELPEHEADAVVVLSGSVYNAEAVQALPTFNSLTAVREGRAYVANGELWSGNFALGTWWLLDDLEMILAGETGLGTIDDAVDRWRALRAAIG</sequence>
<accession>A0A543BL29</accession>
<dbReference type="PANTHER" id="PTHR30532">
    <property type="entry name" value="IRON III DICITRATE-BINDING PERIPLASMIC PROTEIN"/>
    <property type="match status" value="1"/>
</dbReference>
<name>A0A543BL29_9MICO</name>
<dbReference type="SUPFAM" id="SSF53807">
    <property type="entry name" value="Helical backbone' metal receptor"/>
    <property type="match status" value="1"/>
</dbReference>
<evidence type="ECO:0000313" key="7">
    <source>
        <dbReference type="EMBL" id="TQL85526.1"/>
    </source>
</evidence>
<dbReference type="InterPro" id="IPR002491">
    <property type="entry name" value="ABC_transptr_periplasmic_BD"/>
</dbReference>
<feature type="domain" description="Fe/B12 periplasmic-binding" evidence="6">
    <location>
        <begin position="57"/>
        <end position="317"/>
    </location>
</feature>
<dbReference type="Proteomes" id="UP000317209">
    <property type="component" value="Unassembled WGS sequence"/>
</dbReference>
<dbReference type="InterPro" id="IPR051313">
    <property type="entry name" value="Bact_iron-sidero_bind"/>
</dbReference>
<evidence type="ECO:0000313" key="8">
    <source>
        <dbReference type="Proteomes" id="UP000317209"/>
    </source>
</evidence>
<comment type="subcellular location">
    <subcellularLocation>
        <location evidence="1">Cell envelope</location>
    </subcellularLocation>
</comment>
<proteinExistence type="inferred from homology"/>
<dbReference type="GO" id="GO:0030288">
    <property type="term" value="C:outer membrane-bounded periplasmic space"/>
    <property type="evidence" value="ECO:0007669"/>
    <property type="project" value="TreeGrafter"/>
</dbReference>
<dbReference type="Gene3D" id="3.40.50.1980">
    <property type="entry name" value="Nitrogenase molybdenum iron protein domain"/>
    <property type="match status" value="2"/>
</dbReference>